<dbReference type="AlphaFoldDB" id="A0A0M4LEJ6"/>
<evidence type="ECO:0000259" key="2">
    <source>
        <dbReference type="Pfam" id="PF00206"/>
    </source>
</evidence>
<keyword evidence="1 4" id="KW-0456">Lyase</keyword>
<dbReference type="GO" id="GO:0006531">
    <property type="term" value="P:aspartate metabolic process"/>
    <property type="evidence" value="ECO:0007669"/>
    <property type="project" value="TreeGrafter"/>
</dbReference>
<dbReference type="Gene3D" id="1.10.40.30">
    <property type="entry name" value="Fumarase/aspartase (C-terminal domain)"/>
    <property type="match status" value="1"/>
</dbReference>
<dbReference type="GO" id="GO:0008797">
    <property type="term" value="F:aspartate ammonia-lyase activity"/>
    <property type="evidence" value="ECO:0007669"/>
    <property type="project" value="UniProtKB-EC"/>
</dbReference>
<dbReference type="InterPro" id="IPR008948">
    <property type="entry name" value="L-Aspartase-like"/>
</dbReference>
<dbReference type="SUPFAM" id="SSF48557">
    <property type="entry name" value="L-aspartase-like"/>
    <property type="match status" value="1"/>
</dbReference>
<dbReference type="PANTHER" id="PTHR42696:SF2">
    <property type="entry name" value="ASPARTATE AMMONIA-LYASE"/>
    <property type="match status" value="1"/>
</dbReference>
<dbReference type="Pfam" id="PF10415">
    <property type="entry name" value="FumaraseC_C"/>
    <property type="match status" value="1"/>
</dbReference>
<proteinExistence type="predicted"/>
<dbReference type="PRINTS" id="PR00149">
    <property type="entry name" value="FUMRATELYASE"/>
</dbReference>
<evidence type="ECO:0000313" key="5">
    <source>
        <dbReference type="Proteomes" id="UP000068905"/>
    </source>
</evidence>
<dbReference type="Gene3D" id="1.20.200.10">
    <property type="entry name" value="Fumarase/aspartase (Central domain)"/>
    <property type="match status" value="1"/>
</dbReference>
<dbReference type="Gene3D" id="1.10.275.10">
    <property type="entry name" value="Fumarase/aspartase (N-terminal domain)"/>
    <property type="match status" value="1"/>
</dbReference>
<dbReference type="PROSITE" id="PS00163">
    <property type="entry name" value="FUMARATE_LYASES"/>
    <property type="match status" value="1"/>
</dbReference>
<keyword evidence="5" id="KW-1185">Reference proteome</keyword>
<dbReference type="EC" id="4.3.1.1" evidence="4"/>
<dbReference type="EMBL" id="CP006911">
    <property type="protein sequence ID" value="ALE01406.1"/>
    <property type="molecule type" value="Genomic_DNA"/>
</dbReference>
<feature type="domain" description="Fumarase C C-terminal" evidence="3">
    <location>
        <begin position="408"/>
        <end position="461"/>
    </location>
</feature>
<dbReference type="Proteomes" id="UP000068905">
    <property type="component" value="Chromosome"/>
</dbReference>
<dbReference type="NCBIfam" id="NF008909">
    <property type="entry name" value="PRK12273.1"/>
    <property type="match status" value="1"/>
</dbReference>
<dbReference type="Pfam" id="PF00206">
    <property type="entry name" value="Lyase_1"/>
    <property type="match status" value="1"/>
</dbReference>
<dbReference type="InterPro" id="IPR000362">
    <property type="entry name" value="Fumarate_lyase_fam"/>
</dbReference>
<protein>
    <submittedName>
        <fullName evidence="4">Aspartate ammonia-lyase</fullName>
        <ecNumber evidence="4">4.3.1.1</ecNumber>
    </submittedName>
</protein>
<evidence type="ECO:0000259" key="3">
    <source>
        <dbReference type="Pfam" id="PF10415"/>
    </source>
</evidence>
<dbReference type="RefSeq" id="WP_053819661.1">
    <property type="nucleotide sequence ID" value="NZ_CP006911.1"/>
</dbReference>
<gene>
    <name evidence="4" type="primary">aspA</name>
    <name evidence="4" type="ORF">W908_01555</name>
</gene>
<dbReference type="InterPro" id="IPR024083">
    <property type="entry name" value="Fumarase/histidase_N"/>
</dbReference>
<dbReference type="InterPro" id="IPR051546">
    <property type="entry name" value="Aspartate_Ammonia-Lyase"/>
</dbReference>
<dbReference type="InterPro" id="IPR020557">
    <property type="entry name" value="Fumarate_lyase_CS"/>
</dbReference>
<dbReference type="InterPro" id="IPR018951">
    <property type="entry name" value="Fumarase_C_C"/>
</dbReference>
<reference evidence="4 5" key="1">
    <citation type="journal article" date="2015" name="Genome Announc.">
        <title>Genome Sequence of 'Candidatus Thioglobus singularis' Strain PS1, a Mixotroph from the SUP05 Clade of Marine Gammaproteobacteria.</title>
        <authorList>
            <person name="Marshall K.T."/>
            <person name="Morris R.M."/>
        </authorList>
    </citation>
    <scope>NUCLEOTIDE SEQUENCE [LARGE SCALE GENOMIC DNA]</scope>
    <source>
        <strain evidence="4 5">PS1</strain>
    </source>
</reference>
<organism evidence="4 5">
    <name type="scientific">Candidatus Pseudothioglobus singularis PS1</name>
    <dbReference type="NCBI Taxonomy" id="1125411"/>
    <lineage>
        <taxon>Bacteria</taxon>
        <taxon>Pseudomonadati</taxon>
        <taxon>Pseudomonadota</taxon>
        <taxon>Gammaproteobacteria</taxon>
        <taxon>Candidatus Pseudothioglobaceae</taxon>
        <taxon>Candidatus Pseudothioglobus</taxon>
    </lineage>
</organism>
<dbReference type="PATRIC" id="fig|1125411.7.peg.306"/>
<name>A0A0M4LEJ6_9GAMM</name>
<dbReference type="CDD" id="cd01357">
    <property type="entry name" value="Aspartase"/>
    <property type="match status" value="1"/>
</dbReference>
<evidence type="ECO:0000256" key="1">
    <source>
        <dbReference type="ARBA" id="ARBA00023239"/>
    </source>
</evidence>
<dbReference type="PANTHER" id="PTHR42696">
    <property type="entry name" value="ASPARTATE AMMONIA-LYASE"/>
    <property type="match status" value="1"/>
</dbReference>
<dbReference type="FunFam" id="1.20.200.10:FF:000001">
    <property type="entry name" value="Fumarate hydratase, mitochondrial"/>
    <property type="match status" value="1"/>
</dbReference>
<dbReference type="OrthoDB" id="9802809at2"/>
<evidence type="ECO:0000313" key="4">
    <source>
        <dbReference type="EMBL" id="ALE01406.1"/>
    </source>
</evidence>
<dbReference type="InterPro" id="IPR022761">
    <property type="entry name" value="Fumarate_lyase_N"/>
</dbReference>
<accession>A0A0M4LEJ6</accession>
<dbReference type="GO" id="GO:0006099">
    <property type="term" value="P:tricarboxylic acid cycle"/>
    <property type="evidence" value="ECO:0007669"/>
    <property type="project" value="InterPro"/>
</dbReference>
<sequence>MKYRIESDFLGEMKIPSNAYYGIHTMRAVDNFPIADVAISVYPNIVIAYAMVKLACARANNQLGLLDNDIYHPIVAACERIINGEFHDQFIVEIIQGGAGTSTNMNANEVIANVALELIGKEKGDYETISPLNHVNMSQSTNDTYPTALLVGFLKEYDPLLEAIKSLSESFHAKGVEFADVIKMGRTQLQDAVPMSLGQEFTAFGNTLLDDIKRLNEMSQLFLEVNLGATAIGTGINSHLDYPKIAVEALADLSGLPLVLAPNPIAATSDTSAFVSFSSVLKRVAIKLSKISNDLRLLSSGPIAGFNEINLPAVQAGSSIMPGKVNPVIPEAVNQTAFQVIGNDLVITLAAEAGQMQLNAFEPVLAVNILRSLRYMTNAMVMLRTKCVNGITANVEVCAKYVEQSPGIATFFTPHLGYKESARIAKKSLADGVTVREIIIKEGLMTEEQVNEVLHVDNLTKPNIQ</sequence>
<dbReference type="KEGG" id="tsn:W908_01555"/>
<feature type="domain" description="Fumarate lyase N-terminal" evidence="2">
    <location>
        <begin position="11"/>
        <end position="342"/>
    </location>
</feature>
<dbReference type="STRING" id="1125411.W908_01555"/>
<dbReference type="FunFam" id="1.10.275.10:FF:000001">
    <property type="entry name" value="Fumarate hydratase, mitochondrial"/>
    <property type="match status" value="1"/>
</dbReference>
<dbReference type="GO" id="GO:0005829">
    <property type="term" value="C:cytosol"/>
    <property type="evidence" value="ECO:0007669"/>
    <property type="project" value="TreeGrafter"/>
</dbReference>